<reference evidence="1 2" key="1">
    <citation type="submission" date="2019-05" db="EMBL/GenBank/DDBJ databases">
        <title>Another draft genome of Portunus trituberculatus and its Hox gene families provides insights of decapod evolution.</title>
        <authorList>
            <person name="Jeong J.-H."/>
            <person name="Song I."/>
            <person name="Kim S."/>
            <person name="Choi T."/>
            <person name="Kim D."/>
            <person name="Ryu S."/>
            <person name="Kim W."/>
        </authorList>
    </citation>
    <scope>NUCLEOTIDE SEQUENCE [LARGE SCALE GENOMIC DNA]</scope>
    <source>
        <tissue evidence="1">Muscle</tissue>
    </source>
</reference>
<gene>
    <name evidence="1" type="ORF">E2C01_050041</name>
</gene>
<dbReference type="EMBL" id="VSRR010013684">
    <property type="protein sequence ID" value="MPC56089.1"/>
    <property type="molecule type" value="Genomic_DNA"/>
</dbReference>
<proteinExistence type="predicted"/>
<keyword evidence="2" id="KW-1185">Reference proteome</keyword>
<evidence type="ECO:0000313" key="2">
    <source>
        <dbReference type="Proteomes" id="UP000324222"/>
    </source>
</evidence>
<protein>
    <submittedName>
        <fullName evidence="1">Uncharacterized protein</fullName>
    </submittedName>
</protein>
<dbReference type="AlphaFoldDB" id="A0A5B7GF10"/>
<name>A0A5B7GF10_PORTR</name>
<accession>A0A5B7GF10</accession>
<dbReference type="Proteomes" id="UP000324222">
    <property type="component" value="Unassembled WGS sequence"/>
</dbReference>
<comment type="caution">
    <text evidence="1">The sequence shown here is derived from an EMBL/GenBank/DDBJ whole genome shotgun (WGS) entry which is preliminary data.</text>
</comment>
<sequence length="70" mass="7671">MSDLPCVPYKSTYLAPLTRVKGEMLLTLPATNPTGGTQPWLGYYGLFMPILSTYPSTRPPTAHTYSNPPP</sequence>
<organism evidence="1 2">
    <name type="scientific">Portunus trituberculatus</name>
    <name type="common">Swimming crab</name>
    <name type="synonym">Neptunus trituberculatus</name>
    <dbReference type="NCBI Taxonomy" id="210409"/>
    <lineage>
        <taxon>Eukaryota</taxon>
        <taxon>Metazoa</taxon>
        <taxon>Ecdysozoa</taxon>
        <taxon>Arthropoda</taxon>
        <taxon>Crustacea</taxon>
        <taxon>Multicrustacea</taxon>
        <taxon>Malacostraca</taxon>
        <taxon>Eumalacostraca</taxon>
        <taxon>Eucarida</taxon>
        <taxon>Decapoda</taxon>
        <taxon>Pleocyemata</taxon>
        <taxon>Brachyura</taxon>
        <taxon>Eubrachyura</taxon>
        <taxon>Portunoidea</taxon>
        <taxon>Portunidae</taxon>
        <taxon>Portuninae</taxon>
        <taxon>Portunus</taxon>
    </lineage>
</organism>
<evidence type="ECO:0000313" key="1">
    <source>
        <dbReference type="EMBL" id="MPC56089.1"/>
    </source>
</evidence>